<evidence type="ECO:0000256" key="1">
    <source>
        <dbReference type="ARBA" id="ARBA00004201"/>
    </source>
</evidence>
<comment type="similarity">
    <text evidence="2">Belongs to the WD repeat EDC4 family.</text>
</comment>
<dbReference type="GO" id="GO:0031087">
    <property type="term" value="P:deadenylation-independent decapping of nuclear-transcribed mRNA"/>
    <property type="evidence" value="ECO:0007669"/>
    <property type="project" value="InterPro"/>
</dbReference>
<evidence type="ECO:0000256" key="3">
    <source>
        <dbReference type="ARBA" id="ARBA00022490"/>
    </source>
</evidence>
<evidence type="ECO:0000313" key="8">
    <source>
        <dbReference type="EMBL" id="VDD15649.1"/>
    </source>
</evidence>
<dbReference type="InterPro" id="IPR036322">
    <property type="entry name" value="WD40_repeat_dom_sf"/>
</dbReference>
<dbReference type="PANTHER" id="PTHR15598:SF5">
    <property type="entry name" value="ENHANCER OF MRNA-DECAPPING PROTEIN 4"/>
    <property type="match status" value="1"/>
</dbReference>
<keyword evidence="5" id="KW-0677">Repeat</keyword>
<keyword evidence="3" id="KW-0963">Cytoplasm</keyword>
<gene>
    <name evidence="8" type="ORF">BOLC4T28267H</name>
</gene>
<dbReference type="InterPro" id="IPR001680">
    <property type="entry name" value="WD40_rpt"/>
</dbReference>
<feature type="domain" description="Enhancer of mRNA-decapping protein 4 C-terminal" evidence="7">
    <location>
        <begin position="305"/>
        <end position="385"/>
    </location>
</feature>
<evidence type="ECO:0000259" key="7">
    <source>
        <dbReference type="Pfam" id="PF21289"/>
    </source>
</evidence>
<dbReference type="Pfam" id="PF21289">
    <property type="entry name" value="EDC4_C"/>
    <property type="match status" value="1"/>
</dbReference>
<dbReference type="Pfam" id="PF00400">
    <property type="entry name" value="WD40"/>
    <property type="match status" value="2"/>
</dbReference>
<evidence type="ECO:0000256" key="4">
    <source>
        <dbReference type="ARBA" id="ARBA00022574"/>
    </source>
</evidence>
<dbReference type="PROSITE" id="PS50082">
    <property type="entry name" value="WD_REPEATS_2"/>
    <property type="match status" value="1"/>
</dbReference>
<dbReference type="PROSITE" id="PS00678">
    <property type="entry name" value="WD_REPEATS_1"/>
    <property type="match status" value="1"/>
</dbReference>
<dbReference type="InterPro" id="IPR019775">
    <property type="entry name" value="WD40_repeat_CS"/>
</dbReference>
<evidence type="ECO:0000256" key="2">
    <source>
        <dbReference type="ARBA" id="ARBA00009639"/>
    </source>
</evidence>
<dbReference type="SUPFAM" id="SSF50978">
    <property type="entry name" value="WD40 repeat-like"/>
    <property type="match status" value="1"/>
</dbReference>
<protein>
    <recommendedName>
        <fullName evidence="7">Enhancer of mRNA-decapping protein 4 C-terminal domain-containing protein</fullName>
    </recommendedName>
</protein>
<dbReference type="InterPro" id="IPR045152">
    <property type="entry name" value="EDC4-like"/>
</dbReference>
<proteinExistence type="inferred from homology"/>
<feature type="repeat" description="WD" evidence="6">
    <location>
        <begin position="18"/>
        <end position="38"/>
    </location>
</feature>
<dbReference type="InterPro" id="IPR049404">
    <property type="entry name" value="EDC4_C"/>
</dbReference>
<dbReference type="GO" id="GO:0000932">
    <property type="term" value="C:P-body"/>
    <property type="evidence" value="ECO:0007669"/>
    <property type="project" value="UniProtKB-SubCell"/>
</dbReference>
<organism evidence="8">
    <name type="scientific">Brassica oleracea</name>
    <name type="common">Wild cabbage</name>
    <dbReference type="NCBI Taxonomy" id="3712"/>
    <lineage>
        <taxon>Eukaryota</taxon>
        <taxon>Viridiplantae</taxon>
        <taxon>Streptophyta</taxon>
        <taxon>Embryophyta</taxon>
        <taxon>Tracheophyta</taxon>
        <taxon>Spermatophyta</taxon>
        <taxon>Magnoliopsida</taxon>
        <taxon>eudicotyledons</taxon>
        <taxon>Gunneridae</taxon>
        <taxon>Pentapetalae</taxon>
        <taxon>rosids</taxon>
        <taxon>malvids</taxon>
        <taxon>Brassicales</taxon>
        <taxon>Brassicaceae</taxon>
        <taxon>Brassiceae</taxon>
        <taxon>Brassica</taxon>
    </lineage>
</organism>
<name>A0A3P6D8H5_BRAOL</name>
<dbReference type="AlphaFoldDB" id="A0A3P6D8H5"/>
<comment type="subcellular location">
    <subcellularLocation>
        <location evidence="1">Cytoplasm</location>
        <location evidence="1">P-body</location>
    </subcellularLocation>
</comment>
<reference evidence="8" key="1">
    <citation type="submission" date="2018-11" db="EMBL/GenBank/DDBJ databases">
        <authorList>
            <consortium name="Genoscope - CEA"/>
            <person name="William W."/>
        </authorList>
    </citation>
    <scope>NUCLEOTIDE SEQUENCE</scope>
</reference>
<evidence type="ECO:0000256" key="5">
    <source>
        <dbReference type="ARBA" id="ARBA00022737"/>
    </source>
</evidence>
<dbReference type="PANTHER" id="PTHR15598">
    <property type="entry name" value="ENHANCER OF MRNA-DECAPPING PROTEIN 4"/>
    <property type="match status" value="1"/>
</dbReference>
<dbReference type="Gene3D" id="2.130.10.10">
    <property type="entry name" value="YVTN repeat-like/Quinoprotein amine dehydrogenase"/>
    <property type="match status" value="1"/>
</dbReference>
<sequence length="402" mass="44281">MSDDQRTILSASRVSKDDGLSIVSASWDGTVKVWDVDNFFNCKLNYSLVGHSACRTTLAVSPNGQLCARGGVDGAILLSTLADGNKVCSLEDNLIIHSLCFCTNRNWLCAATESGSESGHNTLVDLFQEQPVKNEKTFRDITQEVMENMSGKFYSVVHGIVIKELHLSSSRTRRDVELAIQEKLRDVNMPPFINKAIQEALRWGVETSLLPTFERLCQTMFNQVDVAMRDGINEYCGHTQLTQTLKDIVGSMLSISAEFDQKQNKVLALLEKSAGANPLVTQGSNRPLGPLLRMAGLPVTAELSSLISESKYEEAFTRALLESKSDVNILSWLCSKVDLHALLAKNPLPLSQGLLSSLLQHLNNDISDMSLKLAWLKDVAAAIKPSVQVETIAEMYYQPKTS</sequence>
<evidence type="ECO:0000256" key="6">
    <source>
        <dbReference type="PROSITE-ProRule" id="PRU00221"/>
    </source>
</evidence>
<dbReference type="EMBL" id="LR031873">
    <property type="protein sequence ID" value="VDD15649.1"/>
    <property type="molecule type" value="Genomic_DNA"/>
</dbReference>
<accession>A0A3P6D8H5</accession>
<dbReference type="InterPro" id="IPR015943">
    <property type="entry name" value="WD40/YVTN_repeat-like_dom_sf"/>
</dbReference>
<keyword evidence="4 6" id="KW-0853">WD repeat</keyword>